<dbReference type="PANTHER" id="PTHR33491">
    <property type="entry name" value="OSJNBA0016N04.9 PROTEIN"/>
    <property type="match status" value="1"/>
</dbReference>
<evidence type="ECO:0000313" key="2">
    <source>
        <dbReference type="EMBL" id="KAI3928609.1"/>
    </source>
</evidence>
<organism evidence="2 3">
    <name type="scientific">Papaver atlanticum</name>
    <dbReference type="NCBI Taxonomy" id="357466"/>
    <lineage>
        <taxon>Eukaryota</taxon>
        <taxon>Viridiplantae</taxon>
        <taxon>Streptophyta</taxon>
        <taxon>Embryophyta</taxon>
        <taxon>Tracheophyta</taxon>
        <taxon>Spermatophyta</taxon>
        <taxon>Magnoliopsida</taxon>
        <taxon>Ranunculales</taxon>
        <taxon>Papaveraceae</taxon>
        <taxon>Papaveroideae</taxon>
        <taxon>Papaver</taxon>
    </lineage>
</organism>
<feature type="signal peptide" evidence="1">
    <location>
        <begin position="1"/>
        <end position="21"/>
    </location>
</feature>
<accession>A0AAD4XN14</accession>
<feature type="chain" id="PRO_5041921858" description="Wall-associated receptor kinase galacturonan-binding domain-containing protein" evidence="1">
    <location>
        <begin position="22"/>
        <end position="179"/>
    </location>
</feature>
<proteinExistence type="predicted"/>
<keyword evidence="1" id="KW-0732">Signal</keyword>
<evidence type="ECO:0008006" key="4">
    <source>
        <dbReference type="Google" id="ProtNLM"/>
    </source>
</evidence>
<name>A0AAD4XN14_9MAGN</name>
<keyword evidence="3" id="KW-1185">Reference proteome</keyword>
<evidence type="ECO:0000313" key="3">
    <source>
        <dbReference type="Proteomes" id="UP001202328"/>
    </source>
</evidence>
<comment type="caution">
    <text evidence="2">The sequence shown here is derived from an EMBL/GenBank/DDBJ whole genome shotgun (WGS) entry which is preliminary data.</text>
</comment>
<sequence>MFPQLLFQLMIIISCWITVSSSSLSSVQTKPGCQPKCGDVNIPYPFGIISSSLSSPGGECFFNDGSLRSYGFSINYNTTYNPPKPFLASATGKHKQIATFANGSATVESDIDELEILSITESEVRVKTWQTTACYDKPGPLLETSLEQGVLFNFTQSPFTFSNTKNRVFAVGCDAFGVP</sequence>
<dbReference type="EMBL" id="JAJJMB010007708">
    <property type="protein sequence ID" value="KAI3928609.1"/>
    <property type="molecule type" value="Genomic_DNA"/>
</dbReference>
<reference evidence="2" key="1">
    <citation type="submission" date="2022-04" db="EMBL/GenBank/DDBJ databases">
        <title>A functionally conserved STORR gene fusion in Papaver species that diverged 16.8 million years ago.</title>
        <authorList>
            <person name="Catania T."/>
        </authorList>
    </citation>
    <scope>NUCLEOTIDE SEQUENCE</scope>
    <source>
        <strain evidence="2">S-188037</strain>
    </source>
</reference>
<protein>
    <recommendedName>
        <fullName evidence="4">Wall-associated receptor kinase galacturonan-binding domain-containing protein</fullName>
    </recommendedName>
</protein>
<evidence type="ECO:0000256" key="1">
    <source>
        <dbReference type="SAM" id="SignalP"/>
    </source>
</evidence>
<dbReference type="AlphaFoldDB" id="A0AAD4XN14"/>
<gene>
    <name evidence="2" type="ORF">MKW98_024210</name>
</gene>
<dbReference type="Proteomes" id="UP001202328">
    <property type="component" value="Unassembled WGS sequence"/>
</dbReference>